<dbReference type="PRINTS" id="PR01543">
    <property type="entry name" value="ANATRNSFRASE"/>
</dbReference>
<dbReference type="SUPFAM" id="SSF54001">
    <property type="entry name" value="Cysteine proteinases"/>
    <property type="match status" value="1"/>
</dbReference>
<dbReference type="Proteomes" id="UP000831785">
    <property type="component" value="Chromosome"/>
</dbReference>
<keyword evidence="4" id="KW-1185">Reference proteome</keyword>
<evidence type="ECO:0000256" key="2">
    <source>
        <dbReference type="RuleBase" id="RU003452"/>
    </source>
</evidence>
<accession>A0ABY4FDY8</accession>
<dbReference type="Pfam" id="PF00797">
    <property type="entry name" value="Acetyltransf_2"/>
    <property type="match status" value="1"/>
</dbReference>
<dbReference type="Gene3D" id="2.40.128.150">
    <property type="entry name" value="Cysteine proteinases"/>
    <property type="match status" value="1"/>
</dbReference>
<protein>
    <submittedName>
        <fullName evidence="3">Arylamine N-acetyltransferase</fullName>
    </submittedName>
</protein>
<dbReference type="EMBL" id="CP095049">
    <property type="protein sequence ID" value="UOQ52676.1"/>
    <property type="molecule type" value="Genomic_DNA"/>
</dbReference>
<sequence length="248" mass="27719">MNSLAYLARLQYSGQPGADLQTLRELQAAHLFRVPFENLDIHLGRPIELAGSYAKIVEQGRGGFCYELNSAFAGLLRALGFTVRLISARVHTAQQEFGPEFDHLACLVTLGGTDYLVDVGFGEFTLGPLQLTLDLEQTDSRGVFRIRRHDAQYLVVEKSDGARFQPEYLFRDTPRELSEFAAMCQFHQTSPDSHFTRKRLCSLATPTGRITITGNTLRIKEGESLTETELAGPAEFDAALHRYFGMQL</sequence>
<gene>
    <name evidence="3" type="ORF">MUN80_23385</name>
</gene>
<evidence type="ECO:0000313" key="3">
    <source>
        <dbReference type="EMBL" id="UOQ52676.1"/>
    </source>
</evidence>
<dbReference type="RefSeq" id="WP_244716888.1">
    <property type="nucleotide sequence ID" value="NZ_CP095049.1"/>
</dbReference>
<evidence type="ECO:0000256" key="1">
    <source>
        <dbReference type="ARBA" id="ARBA00006547"/>
    </source>
</evidence>
<name>A0ABY4FDY8_9BACT</name>
<dbReference type="Gene3D" id="3.30.2140.10">
    <property type="entry name" value="Arylamine N-acetyltransferase"/>
    <property type="match status" value="1"/>
</dbReference>
<comment type="similarity">
    <text evidence="1 2">Belongs to the arylamine N-acetyltransferase family.</text>
</comment>
<organism evidence="3 4">
    <name type="scientific">Hymenobacter cellulosivorans</name>
    <dbReference type="NCBI Taxonomy" id="2932249"/>
    <lineage>
        <taxon>Bacteria</taxon>
        <taxon>Pseudomonadati</taxon>
        <taxon>Bacteroidota</taxon>
        <taxon>Cytophagia</taxon>
        <taxon>Cytophagales</taxon>
        <taxon>Hymenobacteraceae</taxon>
        <taxon>Hymenobacter</taxon>
    </lineage>
</organism>
<evidence type="ECO:0000313" key="4">
    <source>
        <dbReference type="Proteomes" id="UP000831785"/>
    </source>
</evidence>
<dbReference type="PANTHER" id="PTHR11786">
    <property type="entry name" value="N-HYDROXYARYLAMINE O-ACETYLTRANSFERASE"/>
    <property type="match status" value="1"/>
</dbReference>
<proteinExistence type="inferred from homology"/>
<reference evidence="3 4" key="1">
    <citation type="submission" date="2022-04" db="EMBL/GenBank/DDBJ databases">
        <title>Hymenobacter sp. isolated from the air.</title>
        <authorList>
            <person name="Won M."/>
            <person name="Lee C.-M."/>
            <person name="Woen H.-Y."/>
            <person name="Kwon S.-W."/>
        </authorList>
    </citation>
    <scope>NUCLEOTIDE SEQUENCE [LARGE SCALE GENOMIC DNA]</scope>
    <source>
        <strain evidence="4">5116 S-27</strain>
    </source>
</reference>
<dbReference type="InterPro" id="IPR001447">
    <property type="entry name" value="Arylamine_N-AcTrfase"/>
</dbReference>
<dbReference type="InterPro" id="IPR038765">
    <property type="entry name" value="Papain-like_cys_pep_sf"/>
</dbReference>
<dbReference type="PANTHER" id="PTHR11786:SF0">
    <property type="entry name" value="ARYLAMINE N-ACETYLTRANSFERASE 4-RELATED"/>
    <property type="match status" value="1"/>
</dbReference>